<name>A0ACB5R9R6_9CLOT</name>
<gene>
    <name evidence="1" type="ORF">rsdtw13_11860</name>
</gene>
<dbReference type="Proteomes" id="UP001058074">
    <property type="component" value="Unassembled WGS sequence"/>
</dbReference>
<sequence>MINKNINDGDYVVIKKQKAANIGDIVAVDIEDNCTLKTYKTMGGKILLMPENDAYEPFMLDEGQFSIIGVAVGLIKNS</sequence>
<comment type="caution">
    <text evidence="1">The sequence shown here is derived from an EMBL/GenBank/DDBJ whole genome shotgun (WGS) entry which is preliminary data.</text>
</comment>
<keyword evidence="2" id="KW-1185">Reference proteome</keyword>
<protein>
    <submittedName>
        <fullName evidence="1">Uncharacterized protein</fullName>
    </submittedName>
</protein>
<organism evidence="1 2">
    <name type="scientific">Inconstantimicrobium mannanitabidum</name>
    <dbReference type="NCBI Taxonomy" id="1604901"/>
    <lineage>
        <taxon>Bacteria</taxon>
        <taxon>Bacillati</taxon>
        <taxon>Bacillota</taxon>
        <taxon>Clostridia</taxon>
        <taxon>Eubacteriales</taxon>
        <taxon>Clostridiaceae</taxon>
        <taxon>Inconstantimicrobium</taxon>
    </lineage>
</organism>
<evidence type="ECO:0000313" key="1">
    <source>
        <dbReference type="EMBL" id="GKX65928.1"/>
    </source>
</evidence>
<accession>A0ACB5R9R6</accession>
<reference evidence="1" key="1">
    <citation type="journal article" date="2025" name="Int. J. Syst. Evol. Microbiol.">
        <title>Inconstantimicrobium mannanitabidum sp. nov., a novel member of the family Clostridiaceae isolated from anoxic soil under the treatment of reductive soil disinfestation.</title>
        <authorList>
            <person name="Ueki A."/>
            <person name="Tonouchi A."/>
            <person name="Honma S."/>
            <person name="Kaku N."/>
            <person name="Ueki K."/>
        </authorList>
    </citation>
    <scope>NUCLEOTIDE SEQUENCE</scope>
    <source>
        <strain evidence="1">TW13</strain>
    </source>
</reference>
<proteinExistence type="predicted"/>
<dbReference type="EMBL" id="BROD01000001">
    <property type="protein sequence ID" value="GKX65928.1"/>
    <property type="molecule type" value="Genomic_DNA"/>
</dbReference>
<evidence type="ECO:0000313" key="2">
    <source>
        <dbReference type="Proteomes" id="UP001058074"/>
    </source>
</evidence>